<evidence type="ECO:0000313" key="3">
    <source>
        <dbReference type="EMBL" id="KGN92884.1"/>
    </source>
</evidence>
<dbReference type="InterPro" id="IPR035965">
    <property type="entry name" value="PAS-like_dom_sf"/>
</dbReference>
<dbReference type="InterPro" id="IPR012312">
    <property type="entry name" value="Hemerythrin-like"/>
</dbReference>
<dbReference type="Pfam" id="PF01814">
    <property type="entry name" value="Hemerythrin"/>
    <property type="match status" value="1"/>
</dbReference>
<name>A0ABR4XNL5_9PORP</name>
<sequence length="411" mass="47227">MSEYINNSSQRKEMLKHLILELHRGTAPEQVKKRLMEMLKTVPYNEVVEVEQELIAEGLPESEILKLCDIHAAVLDGSIDTSHAKNVPPGHPVDTFKQENRALEARIVKIEEILENLPKLDPNDWEKSLLQIHALFNELSDVNKHYLRKEYALFPYLEKAGITGPPKVMWGKHDETRAYLKAAHELLGRKPMPTIQEFCAAVPDVIVPAIEAIQGMIMKEEEILLPMCMDTLSEKEWYSIYIETPQFGFCLYDPTTEWQPTEEVANEPTYLSGDAIRLSSGSFDMKELESLFVTLPIDITFVDKEDKVKFFSHSPKRVFERNRSIIGRDVRMCHPPHSVHIVEQIINDFKSGAENKAAFWLSNFMGRFIYIEYTALRGTDGEYLGVVEVTQDITELRKLEGDQRLLSYSEK</sequence>
<comment type="caution">
    <text evidence="3">The sequence shown here is derived from an EMBL/GenBank/DDBJ whole genome shotgun (WGS) entry which is preliminary data.</text>
</comment>
<dbReference type="EMBL" id="JQZV01000006">
    <property type="protein sequence ID" value="KGN92884.1"/>
    <property type="molecule type" value="Genomic_DNA"/>
</dbReference>
<organism evidence="3 4">
    <name type="scientific">Porphyromonas canoris</name>
    <dbReference type="NCBI Taxonomy" id="36875"/>
    <lineage>
        <taxon>Bacteria</taxon>
        <taxon>Pseudomonadati</taxon>
        <taxon>Bacteroidota</taxon>
        <taxon>Bacteroidia</taxon>
        <taxon>Bacteroidales</taxon>
        <taxon>Porphyromonadaceae</taxon>
        <taxon>Porphyromonas</taxon>
    </lineage>
</organism>
<accession>A0ABR4XNL5</accession>
<dbReference type="Pfam" id="PF13596">
    <property type="entry name" value="PAS_10"/>
    <property type="match status" value="1"/>
</dbReference>
<feature type="domain" description="DUF438" evidence="2">
    <location>
        <begin position="15"/>
        <end position="80"/>
    </location>
</feature>
<dbReference type="PANTHER" id="PTHR39966">
    <property type="entry name" value="BLL2471 PROTEIN-RELATED"/>
    <property type="match status" value="1"/>
</dbReference>
<protein>
    <submittedName>
        <fullName evidence="3">Hemerythrin</fullName>
    </submittedName>
</protein>
<dbReference type="Pfam" id="PF04282">
    <property type="entry name" value="DUF438"/>
    <property type="match status" value="1"/>
</dbReference>
<feature type="domain" description="Hemerythrin-like" evidence="1">
    <location>
        <begin position="91"/>
        <end position="228"/>
    </location>
</feature>
<gene>
    <name evidence="3" type="ORF">HQ43_03150</name>
</gene>
<evidence type="ECO:0000259" key="1">
    <source>
        <dbReference type="Pfam" id="PF01814"/>
    </source>
</evidence>
<dbReference type="Proteomes" id="UP000030101">
    <property type="component" value="Unassembled WGS sequence"/>
</dbReference>
<evidence type="ECO:0000259" key="2">
    <source>
        <dbReference type="Pfam" id="PF04282"/>
    </source>
</evidence>
<proteinExistence type="predicted"/>
<evidence type="ECO:0000313" key="4">
    <source>
        <dbReference type="Proteomes" id="UP000030101"/>
    </source>
</evidence>
<reference evidence="3 4" key="1">
    <citation type="submission" date="2014-08" db="EMBL/GenBank/DDBJ databases">
        <title>Porphyromonas canoris strain:OH2762 Genome sequencing.</title>
        <authorList>
            <person name="Wallis C."/>
            <person name="Deusch O."/>
            <person name="O'Flynn C."/>
            <person name="Davis I."/>
            <person name="Jospin G."/>
            <person name="Darling A.E."/>
            <person name="Coil D.A."/>
            <person name="Alexiev A."/>
            <person name="Horsfall A."/>
            <person name="Kirkwood N."/>
            <person name="Harris S."/>
            <person name="Eisen J.A."/>
        </authorList>
    </citation>
    <scope>NUCLEOTIDE SEQUENCE [LARGE SCALE GENOMIC DNA]</scope>
    <source>
        <strain evidence="4">COT-108 OH2762</strain>
    </source>
</reference>
<dbReference type="Gene3D" id="1.20.120.520">
    <property type="entry name" value="nmb1532 protein domain like"/>
    <property type="match status" value="1"/>
</dbReference>
<dbReference type="PANTHER" id="PTHR39966:SF3">
    <property type="entry name" value="DUF438 DOMAIN-CONTAINING PROTEIN"/>
    <property type="match status" value="1"/>
</dbReference>
<dbReference type="SUPFAM" id="SSF55785">
    <property type="entry name" value="PYP-like sensor domain (PAS domain)"/>
    <property type="match status" value="1"/>
</dbReference>
<dbReference type="InterPro" id="IPR007380">
    <property type="entry name" value="DUF438"/>
</dbReference>
<dbReference type="Gene3D" id="3.30.450.20">
    <property type="entry name" value="PAS domain"/>
    <property type="match status" value="1"/>
</dbReference>
<keyword evidence="4" id="KW-1185">Reference proteome</keyword>
<dbReference type="RefSeq" id="WP_036789465.1">
    <property type="nucleotide sequence ID" value="NZ_JQZV01000006.1"/>
</dbReference>